<protein>
    <submittedName>
        <fullName evidence="1">Porin</fullName>
    </submittedName>
</protein>
<accession>A0A0J7IFN0</accession>
<dbReference type="InterPro" id="IPR023614">
    <property type="entry name" value="Porin_dom_sf"/>
</dbReference>
<dbReference type="STRING" id="558151.ACM46_11450"/>
<dbReference type="Gene3D" id="2.40.160.10">
    <property type="entry name" value="Porin"/>
    <property type="match status" value="1"/>
</dbReference>
<dbReference type="Proteomes" id="UP000036261">
    <property type="component" value="Unassembled WGS sequence"/>
</dbReference>
<dbReference type="OrthoDB" id="5442696at2"/>
<name>A0A0J7IFN0_9FLAO</name>
<evidence type="ECO:0000313" key="2">
    <source>
        <dbReference type="Proteomes" id="UP000036261"/>
    </source>
</evidence>
<proteinExistence type="predicted"/>
<dbReference type="Pfam" id="PF07396">
    <property type="entry name" value="Porin_O_P"/>
    <property type="match status" value="1"/>
</dbReference>
<dbReference type="EMBL" id="LFND01000003">
    <property type="protein sequence ID" value="KMQ64829.1"/>
    <property type="molecule type" value="Genomic_DNA"/>
</dbReference>
<organism evidence="1 2">
    <name type="scientific">Chryseobacterium angstadtii</name>
    <dbReference type="NCBI Taxonomy" id="558151"/>
    <lineage>
        <taxon>Bacteria</taxon>
        <taxon>Pseudomonadati</taxon>
        <taxon>Bacteroidota</taxon>
        <taxon>Flavobacteriia</taxon>
        <taxon>Flavobacteriales</taxon>
        <taxon>Weeksellaceae</taxon>
        <taxon>Chryseobacterium group</taxon>
        <taxon>Chryseobacterium</taxon>
    </lineage>
</organism>
<gene>
    <name evidence="1" type="ORF">ACM46_11450</name>
</gene>
<reference evidence="1 2" key="1">
    <citation type="journal article" date="2013" name="Int. J. Syst. Evol. Microbiol.">
        <title>Chryseobacterium angstadtii sp. nov., isolated from a newt tank.</title>
        <authorList>
            <person name="Kirk K.E."/>
            <person name="Hoffman J.A."/>
            <person name="Smith K.A."/>
            <person name="Strahan B.L."/>
            <person name="Failor K.C."/>
            <person name="Krebs J.E."/>
            <person name="Gale A.N."/>
            <person name="Do T.D."/>
            <person name="Sontag T.C."/>
            <person name="Batties A.M."/>
            <person name="Mistiszyn K."/>
            <person name="Newman J.D."/>
        </authorList>
    </citation>
    <scope>NUCLEOTIDE SEQUENCE [LARGE SCALE GENOMIC DNA]</scope>
    <source>
        <strain evidence="1 2">KM</strain>
    </source>
</reference>
<sequence length="432" mass="48890">MKRFLIFALMVFWATYISGQIRLEKYNFGEGLQFTGDSGYKMQLDGFIQPYLETRKFSNSDDLYNRFRMRRFRVRLSGTSENEKFKYRLQVDLSGSTEADVDEGGNTMLLDGFVSYDINDNYTVTFGQKATPTDNLELGMSSQTLQLPERSRVTSVFSSIREFGLFIDASYKIRGTDVHIKPSLAVTNGDGMNVFKKDRGGLKYGGRINILPLGLFRNFGQFRQGDLMRELTPKLLIGFTYSYNNGISDRRGRETGSILYLDADGNEALPDYEKFGIDMLFKYKGFSLLGEYVKANAHVGDDITQRVRNDGSLTPDFAIDGIQDVGNYVKNRMMLGSGFNLQAGYIFKNLWSVDARYTHLKADKYSYLNNAAFYARPNYYTLGITKYLGKNYGAKIQLAGTYVDADPTATDNDGILINGHEWIGTLVFTVGF</sequence>
<evidence type="ECO:0000313" key="1">
    <source>
        <dbReference type="EMBL" id="KMQ64829.1"/>
    </source>
</evidence>
<dbReference type="RefSeq" id="WP_048506765.1">
    <property type="nucleotide sequence ID" value="NZ_LFND01000003.1"/>
</dbReference>
<comment type="caution">
    <text evidence="1">The sequence shown here is derived from an EMBL/GenBank/DDBJ whole genome shotgun (WGS) entry which is preliminary data.</text>
</comment>
<dbReference type="AlphaFoldDB" id="A0A0J7IFN0"/>
<dbReference type="InterPro" id="IPR010870">
    <property type="entry name" value="Porin_O/P"/>
</dbReference>
<keyword evidence="2" id="KW-1185">Reference proteome</keyword>
<dbReference type="SUPFAM" id="SSF56935">
    <property type="entry name" value="Porins"/>
    <property type="match status" value="1"/>
</dbReference>
<dbReference type="PATRIC" id="fig|558151.6.peg.2418"/>